<name>A0A3N4UHW8_9RHOB</name>
<organism evidence="2 3">
    <name type="scientific">Pacificibacter maritimus</name>
    <dbReference type="NCBI Taxonomy" id="762213"/>
    <lineage>
        <taxon>Bacteria</taxon>
        <taxon>Pseudomonadati</taxon>
        <taxon>Pseudomonadota</taxon>
        <taxon>Alphaproteobacteria</taxon>
        <taxon>Rhodobacterales</taxon>
        <taxon>Roseobacteraceae</taxon>
        <taxon>Pacificibacter</taxon>
    </lineage>
</organism>
<dbReference type="OrthoDB" id="9809275at2"/>
<dbReference type="SUPFAM" id="SSF56112">
    <property type="entry name" value="Protein kinase-like (PK-like)"/>
    <property type="match status" value="1"/>
</dbReference>
<dbReference type="AlphaFoldDB" id="A0A3N4UHW8"/>
<feature type="domain" description="Aminoglycoside phosphotransferase" evidence="1">
    <location>
        <begin position="24"/>
        <end position="236"/>
    </location>
</feature>
<dbReference type="InterPro" id="IPR011009">
    <property type="entry name" value="Kinase-like_dom_sf"/>
</dbReference>
<dbReference type="Proteomes" id="UP000269689">
    <property type="component" value="Unassembled WGS sequence"/>
</dbReference>
<gene>
    <name evidence="2" type="ORF">EDD53_2497</name>
</gene>
<dbReference type="Pfam" id="PF01636">
    <property type="entry name" value="APH"/>
    <property type="match status" value="1"/>
</dbReference>
<dbReference type="Gene3D" id="3.30.200.20">
    <property type="entry name" value="Phosphorylase Kinase, domain 1"/>
    <property type="match status" value="1"/>
</dbReference>
<accession>A0A3N4UHW8</accession>
<comment type="caution">
    <text evidence="2">The sequence shown here is derived from an EMBL/GenBank/DDBJ whole genome shotgun (WGS) entry which is preliminary data.</text>
</comment>
<dbReference type="EMBL" id="RKQK01000004">
    <property type="protein sequence ID" value="RPE64737.1"/>
    <property type="molecule type" value="Genomic_DNA"/>
</dbReference>
<dbReference type="RefSeq" id="WP_123793625.1">
    <property type="nucleotide sequence ID" value="NZ_RKQK01000004.1"/>
</dbReference>
<evidence type="ECO:0000313" key="2">
    <source>
        <dbReference type="EMBL" id="RPE64737.1"/>
    </source>
</evidence>
<evidence type="ECO:0000259" key="1">
    <source>
        <dbReference type="Pfam" id="PF01636"/>
    </source>
</evidence>
<sequence length="340" mass="37879">MIKRDILASDFLASTSWKNAQRTSLAGDASMRRYERLFSPATGQTAILMDAPPEKGEDVRPFVNVASYLTNLGLSAPEVFDADLDQGFLILEDLGLDMYDVVCNSAPASEPDLYSAAVDALIVLAQAAPLEGATDYQPLMTDLATSCIKWYAEPILQRDLLEEQQKIDQILSPLIASLGAGRITILRDFHAQNLLWLPNRSAPKNVGLLDFQDAMLGHPAYDLISLTTDARRDVSPQIQKLCIERFAQKLDLDTNDFSRETAICSVQRNLRILMIFARMSLHFSKPHYVDLIPRVWGYLMTDLAHPDLSELSKCLKSTLPEPTPEAIRRLKSLCGTIPTR</sequence>
<reference evidence="2 3" key="1">
    <citation type="submission" date="2018-11" db="EMBL/GenBank/DDBJ databases">
        <title>Genomic Encyclopedia of Type Strains, Phase IV (KMG-IV): sequencing the most valuable type-strain genomes for metagenomic binning, comparative biology and taxonomic classification.</title>
        <authorList>
            <person name="Goeker M."/>
        </authorList>
    </citation>
    <scope>NUCLEOTIDE SEQUENCE [LARGE SCALE GENOMIC DNA]</scope>
    <source>
        <strain evidence="2 3">DSM 104731</strain>
    </source>
</reference>
<dbReference type="InterPro" id="IPR002575">
    <property type="entry name" value="Aminoglycoside_PTrfase"/>
</dbReference>
<dbReference type="Gene3D" id="3.90.1200.10">
    <property type="match status" value="1"/>
</dbReference>
<protein>
    <recommendedName>
        <fullName evidence="1">Aminoglycoside phosphotransferase domain-containing protein</fullName>
    </recommendedName>
</protein>
<evidence type="ECO:0000313" key="3">
    <source>
        <dbReference type="Proteomes" id="UP000269689"/>
    </source>
</evidence>
<keyword evidence="3" id="KW-1185">Reference proteome</keyword>
<proteinExistence type="predicted"/>